<evidence type="ECO:0000259" key="8">
    <source>
        <dbReference type="SMART" id="SM00111"/>
    </source>
</evidence>
<evidence type="ECO:0000256" key="3">
    <source>
        <dbReference type="ARBA" id="ARBA00022530"/>
    </source>
</evidence>
<keyword evidence="2" id="KW-0964">Secreted</keyword>
<evidence type="ECO:0000313" key="10">
    <source>
        <dbReference type="Proteomes" id="UP000008281"/>
    </source>
</evidence>
<dbReference type="STRING" id="31234.E3N4Z4"/>
<dbReference type="InterPro" id="IPR036954">
    <property type="entry name" value="Collagen_IV_NC_sf"/>
</dbReference>
<evidence type="ECO:0000256" key="5">
    <source>
        <dbReference type="ARBA" id="ARBA00022869"/>
    </source>
</evidence>
<dbReference type="OrthoDB" id="10071882at2759"/>
<evidence type="ECO:0000256" key="7">
    <source>
        <dbReference type="ARBA" id="ARBA00023157"/>
    </source>
</evidence>
<evidence type="ECO:0000256" key="2">
    <source>
        <dbReference type="ARBA" id="ARBA00022525"/>
    </source>
</evidence>
<dbReference type="GO" id="GO:0005604">
    <property type="term" value="C:basement membrane"/>
    <property type="evidence" value="ECO:0007669"/>
    <property type="project" value="UniProtKB-SubCell"/>
</dbReference>
<dbReference type="GO" id="GO:0005581">
    <property type="term" value="C:collagen trimer"/>
    <property type="evidence" value="ECO:0007669"/>
    <property type="project" value="UniProtKB-KW"/>
</dbReference>
<feature type="domain" description="Collagen IV NC1" evidence="8">
    <location>
        <begin position="84"/>
        <end position="160"/>
    </location>
</feature>
<evidence type="ECO:0000256" key="1">
    <source>
        <dbReference type="ARBA" id="ARBA00004302"/>
    </source>
</evidence>
<dbReference type="InterPro" id="IPR016187">
    <property type="entry name" value="CTDL_fold"/>
</dbReference>
<protein>
    <recommendedName>
        <fullName evidence="8">Collagen IV NC1 domain-containing protein</fullName>
    </recommendedName>
</protein>
<dbReference type="Gene3D" id="2.170.240.10">
    <property type="entry name" value="Collagen IV, non-collagenous"/>
    <property type="match status" value="1"/>
</dbReference>
<keyword evidence="5" id="KW-0084">Basement membrane</keyword>
<dbReference type="SMART" id="SM00111">
    <property type="entry name" value="C4"/>
    <property type="match status" value="1"/>
</dbReference>
<proteinExistence type="predicted"/>
<dbReference type="InterPro" id="IPR001442">
    <property type="entry name" value="Collagen_IV_NC"/>
</dbReference>
<dbReference type="Pfam" id="PF01413">
    <property type="entry name" value="C4"/>
    <property type="match status" value="1"/>
</dbReference>
<sequence length="165" mass="19408">MFSTEIRFKFSFFARKTQLLEHQEPPNQLTEADWFFSSTLKSQRCKDVLRVKPSFGTVKSRLWKRWILPPKNLHLVMLVLRFQSATYVFKNEKSYWLSSPGLCLKAFRATAFIKCNDARRSPFWLTTIDNDSEFKESESNTIKSGNLRTSVSRFQVRVKSTDGRH</sequence>
<dbReference type="HOGENOM" id="CLU_1612335_0_0_1"/>
<keyword evidence="4" id="KW-0677">Repeat</keyword>
<dbReference type="InParanoid" id="E3N4Z4"/>
<keyword evidence="7" id="KW-1015">Disulfide bond</keyword>
<organism evidence="10">
    <name type="scientific">Caenorhabditis remanei</name>
    <name type="common">Caenorhabditis vulgaris</name>
    <dbReference type="NCBI Taxonomy" id="31234"/>
    <lineage>
        <taxon>Eukaryota</taxon>
        <taxon>Metazoa</taxon>
        <taxon>Ecdysozoa</taxon>
        <taxon>Nematoda</taxon>
        <taxon>Chromadorea</taxon>
        <taxon>Rhabditida</taxon>
        <taxon>Rhabditina</taxon>
        <taxon>Rhabditomorpha</taxon>
        <taxon>Rhabditoidea</taxon>
        <taxon>Rhabditidae</taxon>
        <taxon>Peloderinae</taxon>
        <taxon>Caenorhabditis</taxon>
    </lineage>
</organism>
<evidence type="ECO:0000256" key="4">
    <source>
        <dbReference type="ARBA" id="ARBA00022737"/>
    </source>
</evidence>
<keyword evidence="6" id="KW-0176">Collagen</keyword>
<accession>E3N4Z4</accession>
<keyword evidence="10" id="KW-1185">Reference proteome</keyword>
<dbReference type="Proteomes" id="UP000008281">
    <property type="component" value="Unassembled WGS sequence"/>
</dbReference>
<dbReference type="GO" id="GO:0005201">
    <property type="term" value="F:extracellular matrix structural constituent"/>
    <property type="evidence" value="ECO:0007669"/>
    <property type="project" value="InterPro"/>
</dbReference>
<reference evidence="9" key="1">
    <citation type="submission" date="2007-07" db="EMBL/GenBank/DDBJ databases">
        <title>PCAP assembly of the Caenorhabditis remanei genome.</title>
        <authorList>
            <consortium name="The Caenorhabditis remanei Sequencing Consortium"/>
            <person name="Wilson R.K."/>
        </authorList>
    </citation>
    <scope>NUCLEOTIDE SEQUENCE [LARGE SCALE GENOMIC DNA]</scope>
    <source>
        <strain evidence="9">PB4641</strain>
    </source>
</reference>
<evidence type="ECO:0000256" key="6">
    <source>
        <dbReference type="ARBA" id="ARBA00023119"/>
    </source>
</evidence>
<evidence type="ECO:0000313" key="9">
    <source>
        <dbReference type="EMBL" id="EFO86955.1"/>
    </source>
</evidence>
<keyword evidence="3" id="KW-0272">Extracellular matrix</keyword>
<dbReference type="eggNOG" id="KOG3544">
    <property type="taxonomic scope" value="Eukaryota"/>
</dbReference>
<dbReference type="SUPFAM" id="SSF56436">
    <property type="entry name" value="C-type lectin-like"/>
    <property type="match status" value="1"/>
</dbReference>
<name>E3N4Z4_CAERE</name>
<comment type="subcellular location">
    <subcellularLocation>
        <location evidence="1">Secreted</location>
        <location evidence="1">Extracellular space</location>
        <location evidence="1">Extracellular matrix</location>
        <location evidence="1">Basement membrane</location>
    </subcellularLocation>
</comment>
<gene>
    <name evidence="9" type="ORF">CRE_09728</name>
</gene>
<dbReference type="EMBL" id="DS268529">
    <property type="protein sequence ID" value="EFO86955.1"/>
    <property type="molecule type" value="Genomic_DNA"/>
</dbReference>
<dbReference type="AlphaFoldDB" id="E3N4Z4"/>